<dbReference type="SUPFAM" id="SSF46689">
    <property type="entry name" value="Homeodomain-like"/>
    <property type="match status" value="1"/>
</dbReference>
<keyword evidence="3" id="KW-0804">Transcription</keyword>
<evidence type="ECO:0000256" key="1">
    <source>
        <dbReference type="ARBA" id="ARBA00023015"/>
    </source>
</evidence>
<dbReference type="PANTHER" id="PTHR43280">
    <property type="entry name" value="ARAC-FAMILY TRANSCRIPTIONAL REGULATOR"/>
    <property type="match status" value="1"/>
</dbReference>
<protein>
    <submittedName>
        <fullName evidence="5">Helix-turn-helix domain-containing protein</fullName>
    </submittedName>
</protein>
<organism evidence="5 6">
    <name type="scientific">Paenibacillus sabuli</name>
    <dbReference type="NCBI Taxonomy" id="2772509"/>
    <lineage>
        <taxon>Bacteria</taxon>
        <taxon>Bacillati</taxon>
        <taxon>Bacillota</taxon>
        <taxon>Bacilli</taxon>
        <taxon>Bacillales</taxon>
        <taxon>Paenibacillaceae</taxon>
        <taxon>Paenibacillus</taxon>
    </lineage>
</organism>
<gene>
    <name evidence="5" type="ORF">IDH44_25285</name>
</gene>
<dbReference type="AlphaFoldDB" id="A0A927GV89"/>
<dbReference type="PROSITE" id="PS01124">
    <property type="entry name" value="HTH_ARAC_FAMILY_2"/>
    <property type="match status" value="1"/>
</dbReference>
<dbReference type="Gene3D" id="2.60.120.10">
    <property type="entry name" value="Jelly Rolls"/>
    <property type="match status" value="1"/>
</dbReference>
<keyword evidence="6" id="KW-1185">Reference proteome</keyword>
<dbReference type="EMBL" id="JACXIZ010000071">
    <property type="protein sequence ID" value="MBD2848507.1"/>
    <property type="molecule type" value="Genomic_DNA"/>
</dbReference>
<dbReference type="InterPro" id="IPR014710">
    <property type="entry name" value="RmlC-like_jellyroll"/>
</dbReference>
<evidence type="ECO:0000256" key="3">
    <source>
        <dbReference type="ARBA" id="ARBA00023163"/>
    </source>
</evidence>
<dbReference type="GO" id="GO:0043565">
    <property type="term" value="F:sequence-specific DNA binding"/>
    <property type="evidence" value="ECO:0007669"/>
    <property type="project" value="InterPro"/>
</dbReference>
<keyword evidence="1" id="KW-0805">Transcription regulation</keyword>
<dbReference type="PROSITE" id="PS00041">
    <property type="entry name" value="HTH_ARAC_FAMILY_1"/>
    <property type="match status" value="1"/>
</dbReference>
<dbReference type="SUPFAM" id="SSF51215">
    <property type="entry name" value="Regulatory protein AraC"/>
    <property type="match status" value="1"/>
</dbReference>
<reference evidence="5" key="1">
    <citation type="submission" date="2020-09" db="EMBL/GenBank/DDBJ databases">
        <title>A novel bacterium of genus Paenibacillus, isolated from South China Sea.</title>
        <authorList>
            <person name="Huang H."/>
            <person name="Mo K."/>
            <person name="Hu Y."/>
        </authorList>
    </citation>
    <scope>NUCLEOTIDE SEQUENCE</scope>
    <source>
        <strain evidence="5">IB182496</strain>
    </source>
</reference>
<dbReference type="GO" id="GO:0003700">
    <property type="term" value="F:DNA-binding transcription factor activity"/>
    <property type="evidence" value="ECO:0007669"/>
    <property type="project" value="InterPro"/>
</dbReference>
<dbReference type="InterPro" id="IPR003313">
    <property type="entry name" value="AraC-bd"/>
</dbReference>
<dbReference type="Pfam" id="PF12833">
    <property type="entry name" value="HTH_18"/>
    <property type="match status" value="1"/>
</dbReference>
<dbReference type="PRINTS" id="PR00032">
    <property type="entry name" value="HTHARAC"/>
</dbReference>
<dbReference type="InterPro" id="IPR018062">
    <property type="entry name" value="HTH_AraC-typ_CS"/>
</dbReference>
<evidence type="ECO:0000313" key="5">
    <source>
        <dbReference type="EMBL" id="MBD2848507.1"/>
    </source>
</evidence>
<dbReference type="InterPro" id="IPR009057">
    <property type="entry name" value="Homeodomain-like_sf"/>
</dbReference>
<dbReference type="PANTHER" id="PTHR43280:SF2">
    <property type="entry name" value="HTH-TYPE TRANSCRIPTIONAL REGULATOR EXSA"/>
    <property type="match status" value="1"/>
</dbReference>
<dbReference type="Proteomes" id="UP000621560">
    <property type="component" value="Unassembled WGS sequence"/>
</dbReference>
<dbReference type="Pfam" id="PF02311">
    <property type="entry name" value="AraC_binding"/>
    <property type="match status" value="1"/>
</dbReference>
<feature type="domain" description="HTH araC/xylS-type" evidence="4">
    <location>
        <begin position="170"/>
        <end position="271"/>
    </location>
</feature>
<dbReference type="Gene3D" id="1.10.10.60">
    <property type="entry name" value="Homeodomain-like"/>
    <property type="match status" value="2"/>
</dbReference>
<dbReference type="InterPro" id="IPR037923">
    <property type="entry name" value="HTH-like"/>
</dbReference>
<evidence type="ECO:0000259" key="4">
    <source>
        <dbReference type="PROSITE" id="PS01124"/>
    </source>
</evidence>
<dbReference type="InterPro" id="IPR020449">
    <property type="entry name" value="Tscrpt_reg_AraC-type_HTH"/>
</dbReference>
<keyword evidence="2" id="KW-0238">DNA-binding</keyword>
<name>A0A927GV89_9BACL</name>
<dbReference type="InterPro" id="IPR018060">
    <property type="entry name" value="HTH_AraC"/>
</dbReference>
<dbReference type="SMART" id="SM00342">
    <property type="entry name" value="HTH_ARAC"/>
    <property type="match status" value="1"/>
</dbReference>
<comment type="caution">
    <text evidence="5">The sequence shown here is derived from an EMBL/GenBank/DDBJ whole genome shotgun (WGS) entry which is preliminary data.</text>
</comment>
<evidence type="ECO:0000256" key="2">
    <source>
        <dbReference type="ARBA" id="ARBA00023125"/>
    </source>
</evidence>
<accession>A0A927GV89</accession>
<evidence type="ECO:0000313" key="6">
    <source>
        <dbReference type="Proteomes" id="UP000621560"/>
    </source>
</evidence>
<sequence>MNDSLLRLLEHAEIRVLAFDHHVRREIGIYKRTLSTYYMMTYIKRGSAQLRVGEAVYPLSPGKVILIPPGLEHDQFKDRDDETELLWWHFTYRLGNQLDIMALFDLPFVYEMDRTEAFEQAFSELMKPDDGPGAIPAALYRKAKRLEILSLLLGSALGKGAGAVNPAVTAPFLSLLYRMTGQSGKAPTLKQLARELHLNDAYASVRFKQLFGTSPVVMQRRIKIERAKLLLAQADLSVGEIAEELGFHELSSFSRCFKAAVGCSPMQYRKTLAAGDQPDLG</sequence>
<dbReference type="RefSeq" id="WP_190921606.1">
    <property type="nucleotide sequence ID" value="NZ_JACXIZ010000071.1"/>
</dbReference>
<proteinExistence type="predicted"/>